<reference evidence="2 3" key="1">
    <citation type="submission" date="2014-08" db="EMBL/GenBank/DDBJ databases">
        <authorList>
            <person name="Wibberg D."/>
        </authorList>
    </citation>
    <scope>NUCLEOTIDE SEQUENCE [LARGE SCALE GENOMIC DNA]</scope>
    <source>
        <strain evidence="3">ING2-E5B</strain>
    </source>
</reference>
<evidence type="ECO:0000256" key="1">
    <source>
        <dbReference type="SAM" id="SignalP"/>
    </source>
</evidence>
<feature type="chain" id="PRO_5030002935" description="Secreted protein" evidence="1">
    <location>
        <begin position="23"/>
        <end position="356"/>
    </location>
</feature>
<dbReference type="OrthoDB" id="1100870at2"/>
<sequence>MRTILFTLLALTCMLLSSCNNELDEQQVAITDETNTVFRQSDGILMFDNEAAFLEAVEKVRNNEVGTASFTRSASGEEFISLFREFDQAMTEADDYYQREGGYEEFKVKFPNLYYPEYEEDYAAFLPVSDEAIAKLLNQQGKVIIAGKEIDMRDVFSYEKIQELGLGMPENVNVDVEENPNTRAFTDIKYLTLDKENMNKKRKAWITLRGIEVSDKNSKDGSKVKLGRVDLCFRKKGAVHWYNGKMTSRGYWYSTNGVRTPITSQGLKELEYSPHKYYVSASRYYQTIKPSEVDKIKLEFACGEDYPKYSFTGIYTVDINHLMSLDNGTGFGEDLASFLVNWGLWLIPVAVTIILL</sequence>
<dbReference type="PROSITE" id="PS51257">
    <property type="entry name" value="PROKAR_LIPOPROTEIN"/>
    <property type="match status" value="1"/>
</dbReference>
<feature type="signal peptide" evidence="1">
    <location>
        <begin position="1"/>
        <end position="22"/>
    </location>
</feature>
<proteinExistence type="predicted"/>
<evidence type="ECO:0000313" key="3">
    <source>
        <dbReference type="Proteomes" id="UP000032417"/>
    </source>
</evidence>
<gene>
    <name evidence="2" type="ORF">ING2E5B_0089</name>
</gene>
<keyword evidence="1" id="KW-0732">Signal</keyword>
<dbReference type="Proteomes" id="UP000032417">
    <property type="component" value="Chromosome 1"/>
</dbReference>
<organism evidence="2 3">
    <name type="scientific">Fermentimonas caenicola</name>
    <dbReference type="NCBI Taxonomy" id="1562970"/>
    <lineage>
        <taxon>Bacteria</taxon>
        <taxon>Pseudomonadati</taxon>
        <taxon>Bacteroidota</taxon>
        <taxon>Bacteroidia</taxon>
        <taxon>Bacteroidales</taxon>
        <taxon>Dysgonomonadaceae</taxon>
        <taxon>Fermentimonas</taxon>
    </lineage>
</organism>
<evidence type="ECO:0000313" key="2">
    <source>
        <dbReference type="EMBL" id="CEA14764.1"/>
    </source>
</evidence>
<dbReference type="EMBL" id="LN515532">
    <property type="protein sequence ID" value="CEA14764.1"/>
    <property type="molecule type" value="Genomic_DNA"/>
</dbReference>
<dbReference type="AlphaFoldDB" id="A0A098BW19"/>
<name>A0A098BW19_9BACT</name>
<dbReference type="KEGG" id="pbt:ING2E5B_0089"/>
<dbReference type="HOGENOM" id="CLU_852169_0_0_10"/>
<keyword evidence="3" id="KW-1185">Reference proteome</keyword>
<protein>
    <recommendedName>
        <fullName evidence="4">Secreted protein</fullName>
    </recommendedName>
</protein>
<accession>A0A098BW19</accession>
<evidence type="ECO:0008006" key="4">
    <source>
        <dbReference type="Google" id="ProtNLM"/>
    </source>
</evidence>